<evidence type="ECO:0000313" key="1">
    <source>
        <dbReference type="EMBL" id="MBZ2209994.1"/>
    </source>
</evidence>
<keyword evidence="2" id="KW-1185">Reference proteome</keyword>
<evidence type="ECO:0000313" key="2">
    <source>
        <dbReference type="Proteomes" id="UP000809349"/>
    </source>
</evidence>
<dbReference type="Proteomes" id="UP000809349">
    <property type="component" value="Unassembled WGS sequence"/>
</dbReference>
<proteinExistence type="predicted"/>
<organism evidence="1 2">
    <name type="scientific">Massilia soli</name>
    <dbReference type="NCBI Taxonomy" id="2792854"/>
    <lineage>
        <taxon>Bacteria</taxon>
        <taxon>Pseudomonadati</taxon>
        <taxon>Pseudomonadota</taxon>
        <taxon>Betaproteobacteria</taxon>
        <taxon>Burkholderiales</taxon>
        <taxon>Oxalobacteraceae</taxon>
        <taxon>Telluria group</taxon>
        <taxon>Massilia</taxon>
    </lineage>
</organism>
<reference evidence="1 2" key="1">
    <citation type="submission" date="2021-08" db="EMBL/GenBank/DDBJ databases">
        <title>Massilia sp. R798.</title>
        <authorList>
            <person name="Baek J.H."/>
            <person name="Jung H.S."/>
            <person name="Kim K.R."/>
            <person name="Jeon C.O."/>
        </authorList>
    </citation>
    <scope>NUCLEOTIDE SEQUENCE [LARGE SCALE GENOMIC DNA]</scope>
    <source>
        <strain evidence="1 2">R798</strain>
    </source>
</reference>
<gene>
    <name evidence="1" type="ORF">I4X03_022250</name>
</gene>
<dbReference type="EMBL" id="JAFBIL020000011">
    <property type="protein sequence ID" value="MBZ2209994.1"/>
    <property type="molecule type" value="Genomic_DNA"/>
</dbReference>
<sequence length="56" mass="6209">MENQFRPIVLKQSMKFDAAPQHQPPMHGAAAGGAIQYRGTREENRPGTVKFCHCLG</sequence>
<accession>A0ABS7SVL5</accession>
<protein>
    <submittedName>
        <fullName evidence="1">Uncharacterized protein</fullName>
    </submittedName>
</protein>
<comment type="caution">
    <text evidence="1">The sequence shown here is derived from an EMBL/GenBank/DDBJ whole genome shotgun (WGS) entry which is preliminary data.</text>
</comment>
<dbReference type="RefSeq" id="WP_223471099.1">
    <property type="nucleotide sequence ID" value="NZ_JAFBIL020000011.1"/>
</dbReference>
<name>A0ABS7SVL5_9BURK</name>